<gene>
    <name evidence="2" type="ORF">GV829_04700</name>
</gene>
<reference evidence="2 3" key="1">
    <citation type="submission" date="2020-01" db="EMBL/GenBank/DDBJ databases">
        <title>Sphingomonas sp. strain CSW-10.</title>
        <authorList>
            <person name="Chen W.-M."/>
        </authorList>
    </citation>
    <scope>NUCLEOTIDE SEQUENCE [LARGE SCALE GENOMIC DNA]</scope>
    <source>
        <strain evidence="2 3">CSW-10</strain>
    </source>
</reference>
<evidence type="ECO:0000256" key="1">
    <source>
        <dbReference type="SAM" id="SignalP"/>
    </source>
</evidence>
<dbReference type="AlphaFoldDB" id="A0A6M4AS02"/>
<name>A0A6M4AS02_9SPHN</name>
<proteinExistence type="predicted"/>
<dbReference type="Proteomes" id="UP000503018">
    <property type="component" value="Chromosome"/>
</dbReference>
<feature type="chain" id="PRO_5026763665" description="Lipoprotein" evidence="1">
    <location>
        <begin position="34"/>
        <end position="111"/>
    </location>
</feature>
<evidence type="ECO:0000313" key="3">
    <source>
        <dbReference type="Proteomes" id="UP000503018"/>
    </source>
</evidence>
<protein>
    <recommendedName>
        <fullName evidence="4">Lipoprotein</fullName>
    </recommendedName>
</protein>
<evidence type="ECO:0008006" key="4">
    <source>
        <dbReference type="Google" id="ProtNLM"/>
    </source>
</evidence>
<organism evidence="2 3">
    <name type="scientific">Sphingomonas lacunae</name>
    <dbReference type="NCBI Taxonomy" id="2698828"/>
    <lineage>
        <taxon>Bacteria</taxon>
        <taxon>Pseudomonadati</taxon>
        <taxon>Pseudomonadota</taxon>
        <taxon>Alphaproteobacteria</taxon>
        <taxon>Sphingomonadales</taxon>
        <taxon>Sphingomonadaceae</taxon>
        <taxon>Sphingomonas</taxon>
    </lineage>
</organism>
<dbReference type="EMBL" id="CP053015">
    <property type="protein sequence ID" value="QJQ31835.1"/>
    <property type="molecule type" value="Genomic_DNA"/>
</dbReference>
<keyword evidence="3" id="KW-1185">Reference proteome</keyword>
<evidence type="ECO:0000313" key="2">
    <source>
        <dbReference type="EMBL" id="QJQ31835.1"/>
    </source>
</evidence>
<accession>A0A6M4AS02</accession>
<feature type="signal peptide" evidence="1">
    <location>
        <begin position="1"/>
        <end position="33"/>
    </location>
</feature>
<keyword evidence="1" id="KW-0732">Signal</keyword>
<sequence length="111" mass="12273">MSSNRRRALMRLWILPCLALPVAACVGTPPIVASPSACSSLLPPEWQAGVEGAPLPAGETIGEWISYADAQTGQLDKANDRYVAATGIISRCEERDRQAIERNRRRWWQIL</sequence>
<dbReference type="RefSeq" id="WP_169944330.1">
    <property type="nucleotide sequence ID" value="NZ_CP053015.1"/>
</dbReference>
<dbReference type="KEGG" id="slan:GV829_04700"/>